<comment type="caution">
    <text evidence="2">The sequence shown here is derived from an EMBL/GenBank/DDBJ whole genome shotgun (WGS) entry which is preliminary data.</text>
</comment>
<feature type="chain" id="PRO_5045407593" evidence="1">
    <location>
        <begin position="23"/>
        <end position="109"/>
    </location>
</feature>
<reference evidence="2" key="1">
    <citation type="submission" date="2023-02" db="EMBL/GenBank/DDBJ databases">
        <title>Description of Roseinatronobacter alkalisoli sp. nov., an alkaliphilic bacerium isolated from soda soil.</title>
        <authorList>
            <person name="Wei W."/>
        </authorList>
    </citation>
    <scope>NUCLEOTIDE SEQUENCE</scope>
    <source>
        <strain evidence="2">HJB301</strain>
    </source>
</reference>
<evidence type="ECO:0000256" key="1">
    <source>
        <dbReference type="SAM" id="SignalP"/>
    </source>
</evidence>
<dbReference type="PROSITE" id="PS51257">
    <property type="entry name" value="PROKAR_LIPOPROTEIN"/>
    <property type="match status" value="1"/>
</dbReference>
<accession>A0ABT5T588</accession>
<gene>
    <name evidence="2" type="ORF">PUT78_04170</name>
</gene>
<feature type="signal peptide" evidence="1">
    <location>
        <begin position="1"/>
        <end position="22"/>
    </location>
</feature>
<proteinExistence type="predicted"/>
<dbReference type="Proteomes" id="UP001431784">
    <property type="component" value="Unassembled WGS sequence"/>
</dbReference>
<protein>
    <submittedName>
        <fullName evidence="2">Succinate dehydrogenase</fullName>
    </submittedName>
</protein>
<keyword evidence="3" id="KW-1185">Reference proteome</keyword>
<sequence>MTGLRIHIGLACAALLALSACADMQDQLARDAARSVVRPALADNFPGVPLEPASDCVINNASASELTRLALAAGQPTISPQTNALVVEIATRPETIRCLATDGLAPFLL</sequence>
<dbReference type="EMBL" id="JAQZSM010000003">
    <property type="protein sequence ID" value="MDD7970285.1"/>
    <property type="molecule type" value="Genomic_DNA"/>
</dbReference>
<name>A0ABT5T588_9RHOB</name>
<dbReference type="RefSeq" id="WP_274350907.1">
    <property type="nucleotide sequence ID" value="NZ_JAQZSM010000003.1"/>
</dbReference>
<organism evidence="2 3">
    <name type="scientific">Roseinatronobacter alkalisoli</name>
    <dbReference type="NCBI Taxonomy" id="3028235"/>
    <lineage>
        <taxon>Bacteria</taxon>
        <taxon>Pseudomonadati</taxon>
        <taxon>Pseudomonadota</taxon>
        <taxon>Alphaproteobacteria</taxon>
        <taxon>Rhodobacterales</taxon>
        <taxon>Paracoccaceae</taxon>
        <taxon>Roseinatronobacter</taxon>
    </lineage>
</organism>
<keyword evidence="1" id="KW-0732">Signal</keyword>
<evidence type="ECO:0000313" key="3">
    <source>
        <dbReference type="Proteomes" id="UP001431784"/>
    </source>
</evidence>
<evidence type="ECO:0000313" key="2">
    <source>
        <dbReference type="EMBL" id="MDD7970285.1"/>
    </source>
</evidence>